<organism evidence="1 2">
    <name type="scientific">Caenorhabditis elegans</name>
    <dbReference type="NCBI Taxonomy" id="6239"/>
    <lineage>
        <taxon>Eukaryota</taxon>
        <taxon>Metazoa</taxon>
        <taxon>Ecdysozoa</taxon>
        <taxon>Nematoda</taxon>
        <taxon>Chromadorea</taxon>
        <taxon>Rhabditida</taxon>
        <taxon>Rhabditina</taxon>
        <taxon>Rhabditomorpha</taxon>
        <taxon>Rhabditoidea</taxon>
        <taxon>Rhabditidae</taxon>
        <taxon>Peloderinae</taxon>
        <taxon>Caenorhabditis</taxon>
    </lineage>
</organism>
<keyword evidence="2" id="KW-1185">Reference proteome</keyword>
<gene>
    <name evidence="1" type="ORF">CELE_Y73B3A.11</name>
    <name evidence="1 3" type="ORF">Y73B3A.11</name>
</gene>
<accession>Q95XF8</accession>
<evidence type="ECO:0000313" key="1">
    <source>
        <dbReference type="EMBL" id="CCD74434.2"/>
    </source>
</evidence>
<reference evidence="1 2" key="1">
    <citation type="journal article" date="1998" name="Science">
        <title>Genome sequence of the nematode C. elegans: a platform for investigating biology.</title>
        <authorList>
            <consortium name="The C. elegans sequencing consortium"/>
            <person name="Sulson J.E."/>
            <person name="Waterston R."/>
        </authorList>
    </citation>
    <scope>NUCLEOTIDE SEQUENCE [LARGE SCALE GENOMIC DNA]</scope>
    <source>
        <strain evidence="1 2">Bristol N2</strain>
    </source>
</reference>
<dbReference type="WormBase" id="Y73B3A.11">
    <property type="protein sequence ID" value="CE53598"/>
    <property type="gene ID" value="WBGene00022213"/>
</dbReference>
<proteinExistence type="predicted"/>
<dbReference type="AGR" id="WB:WBGene00022213"/>
<dbReference type="InParanoid" id="Q95XF8"/>
<dbReference type="EMBL" id="BX284606">
    <property type="protein sequence ID" value="CCD74434.2"/>
    <property type="molecule type" value="Genomic_DNA"/>
</dbReference>
<protein>
    <submittedName>
        <fullName evidence="1">Uncharacterized protein</fullName>
    </submittedName>
</protein>
<dbReference type="Proteomes" id="UP000001940">
    <property type="component" value="Chromosome X"/>
</dbReference>
<sequence>MNTSIPGLSIVPKYATVLPISSQNDLRDPKAVIRDVTAAQKRKNLAKKKNQFSLQEKASTIDKISKCCARLLTKRTNFYFIWRQFDENWIPWSTEQCSFSSEPDANHTNLLNKPANH</sequence>
<dbReference type="UCSC" id="Y73B3A.11">
    <property type="organism name" value="c. elegans"/>
</dbReference>
<evidence type="ECO:0000313" key="3">
    <source>
        <dbReference type="WormBase" id="Y73B3A.11"/>
    </source>
</evidence>
<name>Q95XF8_CAEEL</name>
<dbReference type="Bgee" id="WBGene00022213">
    <property type="expression patterns" value="Expressed in adult organism"/>
</dbReference>
<dbReference type="HOGENOM" id="CLU_1929472_0_0_1"/>
<evidence type="ECO:0000313" key="2">
    <source>
        <dbReference type="Proteomes" id="UP000001940"/>
    </source>
</evidence>
<dbReference type="PaxDb" id="6239-Y73B3A.11"/>
<dbReference type="AlphaFoldDB" id="Q95XF8"/>